<comment type="caution">
    <text evidence="2">The sequence shown here is derived from an EMBL/GenBank/DDBJ whole genome shotgun (WGS) entry which is preliminary data.</text>
</comment>
<dbReference type="AlphaFoldDB" id="A0A934NP00"/>
<dbReference type="EMBL" id="JAEMNV010000002">
    <property type="protein sequence ID" value="MBJ8338682.1"/>
    <property type="molecule type" value="Genomic_DNA"/>
</dbReference>
<feature type="transmembrane region" description="Helical" evidence="1">
    <location>
        <begin position="360"/>
        <end position="381"/>
    </location>
</feature>
<feature type="transmembrane region" description="Helical" evidence="1">
    <location>
        <begin position="311"/>
        <end position="330"/>
    </location>
</feature>
<feature type="transmembrane region" description="Helical" evidence="1">
    <location>
        <begin position="107"/>
        <end position="126"/>
    </location>
</feature>
<keyword evidence="3" id="KW-1185">Reference proteome</keyword>
<feature type="transmembrane region" description="Helical" evidence="1">
    <location>
        <begin position="336"/>
        <end position="353"/>
    </location>
</feature>
<proteinExistence type="predicted"/>
<evidence type="ECO:0000256" key="1">
    <source>
        <dbReference type="SAM" id="Phobius"/>
    </source>
</evidence>
<feature type="transmembrane region" description="Helical" evidence="1">
    <location>
        <begin position="286"/>
        <end position="304"/>
    </location>
</feature>
<keyword evidence="1" id="KW-0472">Membrane</keyword>
<evidence type="ECO:0000313" key="3">
    <source>
        <dbReference type="Proteomes" id="UP000655868"/>
    </source>
</evidence>
<feature type="transmembrane region" description="Helical" evidence="1">
    <location>
        <begin position="453"/>
        <end position="473"/>
    </location>
</feature>
<feature type="transmembrane region" description="Helical" evidence="1">
    <location>
        <begin position="256"/>
        <end position="274"/>
    </location>
</feature>
<sequence>MSPNLRELINALAALATGALAGFVLADARGGTWGFVASPGQIERWQASVPDSVAIGIALAIPACALIAYKGSRRLAWISIVVLALIVTGLTISRADGATIDFAIAVQYVRAGAAGLILGCVTAAVWGRISGQLAVAIGTLSAYLLARAWIKSGDLAAAAAQFGDPPRTLMFVAIALAVAAAVTAQSAYRLQRLDATTIRWAVAAAIAFVVVNRLLFSWITDQPLDSRFGTWVVIGISIAVVLVLVDLLARAVSRPNGQFLLVATAVAAGATLVLNDIRQAYLTVDTWWIVIVGIVAVAVGLRISVLWKHPIAGLGVVAVVPLVAAIWPGFGTDGPLLVVRVAIVALGAAHALGSTFAVDSAFATFGLAIPYAATVFTVAAAGPPRYVIEGTTSYKGSYEPLIGVPASQEVTQELSAGITLRLQARGDSTSMDGEMIIGRGVSLPRQPATLDDHLGPVAMLLAIAFCVVGIVTLPKSRQPETPATPDEA</sequence>
<feature type="transmembrane region" description="Helical" evidence="1">
    <location>
        <begin position="52"/>
        <end position="69"/>
    </location>
</feature>
<feature type="transmembrane region" description="Helical" evidence="1">
    <location>
        <begin position="200"/>
        <end position="219"/>
    </location>
</feature>
<dbReference type="RefSeq" id="WP_199703342.1">
    <property type="nucleotide sequence ID" value="NZ_JAEMNV010000002.1"/>
</dbReference>
<keyword evidence="1" id="KW-0812">Transmembrane</keyword>
<protein>
    <submittedName>
        <fullName evidence="2">Uncharacterized protein</fullName>
    </submittedName>
</protein>
<accession>A0A934NP00</accession>
<gene>
    <name evidence="2" type="ORF">JGU71_07275</name>
</gene>
<evidence type="ECO:0000313" key="2">
    <source>
        <dbReference type="EMBL" id="MBJ8338682.1"/>
    </source>
</evidence>
<feature type="transmembrane region" description="Helical" evidence="1">
    <location>
        <begin position="76"/>
        <end position="95"/>
    </location>
</feature>
<name>A0A934NP00_9NOCA</name>
<reference evidence="2" key="1">
    <citation type="submission" date="2020-12" db="EMBL/GenBank/DDBJ databases">
        <title>Antrihabitans popcorni sp. nov. and Antrihabitans auranticaus sp. nov., isolated from a larva cave.</title>
        <authorList>
            <person name="Lee S.D."/>
            <person name="Kim I.S."/>
        </authorList>
    </citation>
    <scope>NUCLEOTIDE SEQUENCE</scope>
    <source>
        <strain evidence="2">YC3-6</strain>
    </source>
</reference>
<keyword evidence="1" id="KW-1133">Transmembrane helix</keyword>
<dbReference type="Proteomes" id="UP000655868">
    <property type="component" value="Unassembled WGS sequence"/>
</dbReference>
<feature type="transmembrane region" description="Helical" evidence="1">
    <location>
        <begin position="170"/>
        <end position="188"/>
    </location>
</feature>
<feature type="transmembrane region" description="Helical" evidence="1">
    <location>
        <begin position="133"/>
        <end position="150"/>
    </location>
</feature>
<organism evidence="2 3">
    <name type="scientific">Antrihabitans stalagmiti</name>
    <dbReference type="NCBI Taxonomy" id="2799499"/>
    <lineage>
        <taxon>Bacteria</taxon>
        <taxon>Bacillati</taxon>
        <taxon>Actinomycetota</taxon>
        <taxon>Actinomycetes</taxon>
        <taxon>Mycobacteriales</taxon>
        <taxon>Nocardiaceae</taxon>
        <taxon>Antrihabitans</taxon>
    </lineage>
</organism>
<feature type="transmembrane region" description="Helical" evidence="1">
    <location>
        <begin position="231"/>
        <end position="249"/>
    </location>
</feature>